<reference evidence="8 9" key="1">
    <citation type="journal article" date="2009" name="Infect. Immun.">
        <title>Comparative genomics reveal extensive transposon-mediated genomic plasticity and diversity among potential effector proteins within the genus Coxiella.</title>
        <authorList>
            <person name="Beare P.A."/>
            <person name="Unsworth N."/>
            <person name="Andoh M."/>
            <person name="Voth D.E."/>
            <person name="Omsland A."/>
            <person name="Gilk S.D."/>
            <person name="Williams K.P."/>
            <person name="Sobral B.W."/>
            <person name="Kupko J.J.III."/>
            <person name="Porcella S.F."/>
            <person name="Samuel J.E."/>
            <person name="Heinzen R.A."/>
        </authorList>
    </citation>
    <scope>NUCLEOTIDE SEQUENCE [LARGE SCALE GENOMIC DNA]</scope>
    <source>
        <strain evidence="8 9">Dugway 5J108-111</strain>
    </source>
</reference>
<evidence type="ECO:0000256" key="4">
    <source>
        <dbReference type="ARBA" id="ARBA00023098"/>
    </source>
</evidence>
<dbReference type="HOGENOM" id="CLU_061249_0_0_6"/>
<evidence type="ECO:0000256" key="1">
    <source>
        <dbReference type="ARBA" id="ARBA00022516"/>
    </source>
</evidence>
<evidence type="ECO:0000313" key="8">
    <source>
        <dbReference type="EMBL" id="ABS78071.1"/>
    </source>
</evidence>
<dbReference type="SUPFAM" id="SSF51161">
    <property type="entry name" value="Trimeric LpxA-like enzymes"/>
    <property type="match status" value="1"/>
</dbReference>
<sequence length="259" mass="28172">MIDERAIIHPSATIGSNVTIGPWTLIKENAIIGDGTEIAAHVVIDRNTILGKKNKIYSYACVGSDPQHLGYKGEESCLEVGDNNVIREFVTINRGTKEGHSVTRIGDNNYLMAYSHVAHDCVVGNNVIFANTASIAGHVSVGDHAILGAFSGVHQFCRVGAYCFLGRAAKVYQDILPYMLVTGNPGVPSGLNTVGLRRHGFNGGTMRSLKQAFRLIYRGNLGLEDIRLELEKLAKETPEISHLLNMINTSSRGFARHTK</sequence>
<comment type="subunit">
    <text evidence="6">Homotrimer.</text>
</comment>
<dbReference type="InterPro" id="IPR011004">
    <property type="entry name" value="Trimer_LpxA-like_sf"/>
</dbReference>
<feature type="domain" description="UDP N-acetylglucosamine O-acyltransferase C-terminal" evidence="7">
    <location>
        <begin position="174"/>
        <end position="254"/>
    </location>
</feature>
<dbReference type="NCBIfam" id="NF003657">
    <property type="entry name" value="PRK05289.1"/>
    <property type="match status" value="1"/>
</dbReference>
<keyword evidence="2 6" id="KW-0441">Lipid A biosynthesis</keyword>
<evidence type="ECO:0000256" key="6">
    <source>
        <dbReference type="HAMAP-Rule" id="MF_00387"/>
    </source>
</evidence>
<keyword evidence="5 6" id="KW-0012">Acyltransferase</keyword>
<keyword evidence="3 6" id="KW-0808">Transferase</keyword>
<dbReference type="UniPathway" id="UPA00359">
    <property type="reaction ID" value="UER00477"/>
</dbReference>
<dbReference type="CDD" id="cd03351">
    <property type="entry name" value="LbH_UDP-GlcNAc_AT"/>
    <property type="match status" value="1"/>
</dbReference>
<comment type="subcellular location">
    <subcellularLocation>
        <location evidence="6">Cytoplasm</location>
    </subcellularLocation>
</comment>
<dbReference type="AlphaFoldDB" id="A9KC36"/>
<comment type="function">
    <text evidence="6">Involved in the biosynthesis of lipid A, a phosphorylated glycolipid that anchors the lipopolysaccharide to the outer membrane of the cell.</text>
</comment>
<dbReference type="HAMAP" id="MF_00387">
    <property type="entry name" value="LpxA"/>
    <property type="match status" value="1"/>
</dbReference>
<keyword evidence="6" id="KW-0963">Cytoplasm</keyword>
<keyword evidence="4 6" id="KW-0443">Lipid metabolism</keyword>
<keyword evidence="1 6" id="KW-0444">Lipid biosynthesis</keyword>
<evidence type="ECO:0000256" key="3">
    <source>
        <dbReference type="ARBA" id="ARBA00022679"/>
    </source>
</evidence>
<proteinExistence type="inferred from homology"/>
<gene>
    <name evidence="6 8" type="primary">lpxA</name>
    <name evidence="8" type="ordered locus">CBUD_0627</name>
</gene>
<dbReference type="Proteomes" id="UP000008555">
    <property type="component" value="Chromosome"/>
</dbReference>
<name>A9KC36_COXBN</name>
<organism evidence="8 9">
    <name type="scientific">Coxiella burnetii (strain Dugway 5J108-111)</name>
    <dbReference type="NCBI Taxonomy" id="434922"/>
    <lineage>
        <taxon>Bacteria</taxon>
        <taxon>Pseudomonadati</taxon>
        <taxon>Pseudomonadota</taxon>
        <taxon>Gammaproteobacteria</taxon>
        <taxon>Legionellales</taxon>
        <taxon>Coxiellaceae</taxon>
        <taxon>Coxiella</taxon>
    </lineage>
</organism>
<dbReference type="Pfam" id="PF13720">
    <property type="entry name" value="Acetyltransf_11"/>
    <property type="match status" value="1"/>
</dbReference>
<dbReference type="Gene3D" id="2.160.10.10">
    <property type="entry name" value="Hexapeptide repeat proteins"/>
    <property type="match status" value="1"/>
</dbReference>
<dbReference type="EC" id="2.3.1.129" evidence="6"/>
<dbReference type="PANTHER" id="PTHR43480:SF1">
    <property type="entry name" value="ACYL-[ACYL-CARRIER-PROTEIN]--UDP-N-ACETYLGLUCOSAMINE O-ACYLTRANSFERASE, MITOCHONDRIAL-RELATED"/>
    <property type="match status" value="1"/>
</dbReference>
<keyword evidence="6" id="KW-0677">Repeat</keyword>
<comment type="similarity">
    <text evidence="6">Belongs to the transferase hexapeptide repeat family. LpxA subfamily.</text>
</comment>
<dbReference type="GO" id="GO:0009245">
    <property type="term" value="P:lipid A biosynthetic process"/>
    <property type="evidence" value="ECO:0007669"/>
    <property type="project" value="UniProtKB-UniRule"/>
</dbReference>
<dbReference type="EMBL" id="CP000733">
    <property type="protein sequence ID" value="ABS78071.1"/>
    <property type="molecule type" value="Genomic_DNA"/>
</dbReference>
<comment type="catalytic activity">
    <reaction evidence="6">
        <text>a (3R)-hydroxyacyl-[ACP] + UDP-N-acetyl-alpha-D-glucosamine = a UDP-3-O-[(3R)-3-hydroxyacyl]-N-acetyl-alpha-D-glucosamine + holo-[ACP]</text>
        <dbReference type="Rhea" id="RHEA:67812"/>
        <dbReference type="Rhea" id="RHEA-COMP:9685"/>
        <dbReference type="Rhea" id="RHEA-COMP:9945"/>
        <dbReference type="ChEBI" id="CHEBI:57705"/>
        <dbReference type="ChEBI" id="CHEBI:64479"/>
        <dbReference type="ChEBI" id="CHEBI:78827"/>
        <dbReference type="ChEBI" id="CHEBI:173225"/>
        <dbReference type="EC" id="2.3.1.129"/>
    </reaction>
</comment>
<dbReference type="InterPro" id="IPR029098">
    <property type="entry name" value="Acetyltransf_C"/>
</dbReference>
<dbReference type="Pfam" id="PF00132">
    <property type="entry name" value="Hexapep"/>
    <property type="match status" value="2"/>
</dbReference>
<dbReference type="InterPro" id="IPR037157">
    <property type="entry name" value="Acetyltransf_C_sf"/>
</dbReference>
<evidence type="ECO:0000259" key="7">
    <source>
        <dbReference type="Pfam" id="PF13720"/>
    </source>
</evidence>
<dbReference type="RefSeq" id="WP_005771657.1">
    <property type="nucleotide sequence ID" value="NC_009727.1"/>
</dbReference>
<dbReference type="Gene3D" id="1.20.1180.10">
    <property type="entry name" value="Udp N-acetylglucosamine O-acyltransferase, C-terminal domain"/>
    <property type="match status" value="1"/>
</dbReference>
<dbReference type="KEGG" id="cbd:CBUD_0627"/>
<dbReference type="InterPro" id="IPR001451">
    <property type="entry name" value="Hexapep"/>
</dbReference>
<dbReference type="GO" id="GO:0008780">
    <property type="term" value="F:acyl-[acyl-carrier-protein]-UDP-N-acetylglucosamine O-acyltransferase activity"/>
    <property type="evidence" value="ECO:0007669"/>
    <property type="project" value="UniProtKB-UniRule"/>
</dbReference>
<dbReference type="NCBIfam" id="TIGR01852">
    <property type="entry name" value="lipid_A_lpxA"/>
    <property type="match status" value="1"/>
</dbReference>
<dbReference type="GO" id="GO:0005737">
    <property type="term" value="C:cytoplasm"/>
    <property type="evidence" value="ECO:0007669"/>
    <property type="project" value="UniProtKB-SubCell"/>
</dbReference>
<dbReference type="PIRSF" id="PIRSF000456">
    <property type="entry name" value="UDP-GlcNAc_acltr"/>
    <property type="match status" value="1"/>
</dbReference>
<accession>A9KC36</accession>
<evidence type="ECO:0000313" key="9">
    <source>
        <dbReference type="Proteomes" id="UP000008555"/>
    </source>
</evidence>
<dbReference type="InterPro" id="IPR010137">
    <property type="entry name" value="Lipid_A_LpxA"/>
</dbReference>
<evidence type="ECO:0000256" key="2">
    <source>
        <dbReference type="ARBA" id="ARBA00022556"/>
    </source>
</evidence>
<dbReference type="PANTHER" id="PTHR43480">
    <property type="entry name" value="ACYL-[ACYL-CARRIER-PROTEIN]--UDP-N-ACETYLGLUCOSAMINE O-ACYLTRANSFERASE"/>
    <property type="match status" value="1"/>
</dbReference>
<dbReference type="GO" id="GO:0016020">
    <property type="term" value="C:membrane"/>
    <property type="evidence" value="ECO:0007669"/>
    <property type="project" value="GOC"/>
</dbReference>
<protein>
    <recommendedName>
        <fullName evidence="6">Acyl-[acyl-carrier-protein]--UDP-N-acetylglucosamine O-acyltransferase</fullName>
        <shortName evidence="6">UDP-N-acetylglucosamine acyltransferase</shortName>
        <ecNumber evidence="6">2.3.1.129</ecNumber>
    </recommendedName>
</protein>
<evidence type="ECO:0000256" key="5">
    <source>
        <dbReference type="ARBA" id="ARBA00023315"/>
    </source>
</evidence>
<comment type="pathway">
    <text evidence="6">Glycolipid biosynthesis; lipid IV(A) biosynthesis; lipid IV(A) from (3R)-3-hydroxytetradecanoyl-[acyl-carrier-protein] and UDP-N-acetyl-alpha-D-glucosamine: step 1/6.</text>
</comment>